<comment type="caution">
    <text evidence="1">The sequence shown here is derived from an EMBL/GenBank/DDBJ whole genome shotgun (WGS) entry which is preliminary data.</text>
</comment>
<accession>A0ABR3ETB8</accession>
<protein>
    <submittedName>
        <fullName evidence="1">Uncharacterized protein</fullName>
    </submittedName>
</protein>
<keyword evidence="2" id="KW-1185">Reference proteome</keyword>
<dbReference type="Proteomes" id="UP001465976">
    <property type="component" value="Unassembled WGS sequence"/>
</dbReference>
<proteinExistence type="predicted"/>
<name>A0ABR3ETB8_9AGAR</name>
<organism evidence="1 2">
    <name type="scientific">Marasmius crinis-equi</name>
    <dbReference type="NCBI Taxonomy" id="585013"/>
    <lineage>
        <taxon>Eukaryota</taxon>
        <taxon>Fungi</taxon>
        <taxon>Dikarya</taxon>
        <taxon>Basidiomycota</taxon>
        <taxon>Agaricomycotina</taxon>
        <taxon>Agaricomycetes</taxon>
        <taxon>Agaricomycetidae</taxon>
        <taxon>Agaricales</taxon>
        <taxon>Marasmiineae</taxon>
        <taxon>Marasmiaceae</taxon>
        <taxon>Marasmius</taxon>
    </lineage>
</organism>
<reference evidence="1 2" key="1">
    <citation type="submission" date="2024-02" db="EMBL/GenBank/DDBJ databases">
        <title>A draft genome for the cacao thread blight pathogen Marasmius crinis-equi.</title>
        <authorList>
            <person name="Cohen S.P."/>
            <person name="Baruah I.K."/>
            <person name="Amoako-Attah I."/>
            <person name="Bukari Y."/>
            <person name="Meinhardt L.W."/>
            <person name="Bailey B.A."/>
        </authorList>
    </citation>
    <scope>NUCLEOTIDE SEQUENCE [LARGE SCALE GENOMIC DNA]</scope>
    <source>
        <strain evidence="1 2">GH-76</strain>
    </source>
</reference>
<dbReference type="EMBL" id="JBAHYK010001999">
    <property type="protein sequence ID" value="KAL0566134.1"/>
    <property type="molecule type" value="Genomic_DNA"/>
</dbReference>
<gene>
    <name evidence="1" type="ORF">V5O48_015884</name>
</gene>
<evidence type="ECO:0000313" key="2">
    <source>
        <dbReference type="Proteomes" id="UP001465976"/>
    </source>
</evidence>
<sequence>MTPLAASHNLSTSHSLATRYGGGGADIGLRFAYKLSTKTRGQQARTRTDEGRGGVRRVIEILKPCGERVPSASDRERLVKSLHVATNKRRLSCSALAMPPPTPLPSSPKRVLVITNSGVTRLEPEMPQKKAGFAGGPFPAIVLLRNSEQARYVQNCLNGWLPGAVRSSPTPQQLRDKLQEWEMLEQISNLVQQMGEGYTGFYLDVRTGRRPGVYCSSREAFLMMSDVPLKDRRALVYDSFRDAFLSAFLRPGEKPHVPIYDFHSRLGSVKQLELAQVIISGIRPGGSPPILSPHPLPASQHPSQDAENLALLQALEATFGWAHYYLHAHGFGDETHWIQDRYDLCSGEEEFVNLMMARFGEARFAEYSFIYTLFKDL</sequence>
<evidence type="ECO:0000313" key="1">
    <source>
        <dbReference type="EMBL" id="KAL0566134.1"/>
    </source>
</evidence>